<dbReference type="PANTHER" id="PTHR10978">
    <property type="entry name" value="SUCCINATE DEHYDROGENASE CYTOCHROME B560 SUBUNIT"/>
    <property type="match status" value="1"/>
</dbReference>
<evidence type="ECO:0000313" key="10">
    <source>
        <dbReference type="Proteomes" id="UP001627154"/>
    </source>
</evidence>
<keyword evidence="10" id="KW-1185">Reference proteome</keyword>
<dbReference type="GO" id="GO:0016020">
    <property type="term" value="C:membrane"/>
    <property type="evidence" value="ECO:0007669"/>
    <property type="project" value="UniProtKB-SubCell"/>
</dbReference>
<dbReference type="InterPro" id="IPR034804">
    <property type="entry name" value="SQR/QFR_C/D"/>
</dbReference>
<dbReference type="NCBIfam" id="TIGR02970">
    <property type="entry name" value="succ_dehyd_cytB"/>
    <property type="match status" value="1"/>
</dbReference>
<feature type="transmembrane region" description="Helical" evidence="8">
    <location>
        <begin position="158"/>
        <end position="176"/>
    </location>
</feature>
<evidence type="ECO:0000256" key="8">
    <source>
        <dbReference type="SAM" id="Phobius"/>
    </source>
</evidence>
<keyword evidence="3 8" id="KW-0812">Transmembrane</keyword>
<protein>
    <recommendedName>
        <fullName evidence="11">Succinate dehydrogenase cytochrome b560 subunit, mitochondrial</fullName>
    </recommendedName>
</protein>
<evidence type="ECO:0000256" key="5">
    <source>
        <dbReference type="ARBA" id="ARBA00022989"/>
    </source>
</evidence>
<organism evidence="9 10">
    <name type="scientific">Trichogramma kaykai</name>
    <dbReference type="NCBI Taxonomy" id="54128"/>
    <lineage>
        <taxon>Eukaryota</taxon>
        <taxon>Metazoa</taxon>
        <taxon>Ecdysozoa</taxon>
        <taxon>Arthropoda</taxon>
        <taxon>Hexapoda</taxon>
        <taxon>Insecta</taxon>
        <taxon>Pterygota</taxon>
        <taxon>Neoptera</taxon>
        <taxon>Endopterygota</taxon>
        <taxon>Hymenoptera</taxon>
        <taxon>Apocrita</taxon>
        <taxon>Proctotrupomorpha</taxon>
        <taxon>Chalcidoidea</taxon>
        <taxon>Trichogrammatidae</taxon>
        <taxon>Trichogramma</taxon>
    </lineage>
</organism>
<sequence>MALSYSRVLCRSGLNLQNMRSFYMSAPSKILASQTLMRTTAAPVANESFIERNKKLGRPLSPHLGIYKFQITMTLSLSHRTTGIILTSYAVILGFGTLFCPGGIDTIIGAIAAWNLSPATLIAGKALFAYPVTFHFFNGMRHLAWDLGKYLSIKHVYSTGYTAVALSAISAIALAFM</sequence>
<evidence type="ECO:0000313" key="9">
    <source>
        <dbReference type="EMBL" id="KAL3403383.1"/>
    </source>
</evidence>
<gene>
    <name evidence="9" type="ORF">TKK_003675</name>
</gene>
<keyword evidence="4" id="KW-0479">Metal-binding</keyword>
<feature type="transmembrane region" description="Helical" evidence="8">
    <location>
        <begin position="116"/>
        <end position="137"/>
    </location>
</feature>
<reference evidence="9 10" key="1">
    <citation type="journal article" date="2024" name="bioRxiv">
        <title>A reference genome for Trichogramma kaykai: A tiny desert-dwelling parasitoid wasp with competing sex-ratio distorters.</title>
        <authorList>
            <person name="Culotta J."/>
            <person name="Lindsey A.R."/>
        </authorList>
    </citation>
    <scope>NUCLEOTIDE SEQUENCE [LARGE SCALE GENOMIC DNA]</scope>
    <source>
        <strain evidence="9 10">KSX58</strain>
    </source>
</reference>
<dbReference type="AlphaFoldDB" id="A0ABD2XE63"/>
<proteinExistence type="predicted"/>
<dbReference type="InterPro" id="IPR014314">
    <property type="entry name" value="Succ_DH_cytb556"/>
</dbReference>
<evidence type="ECO:0000256" key="2">
    <source>
        <dbReference type="ARBA" id="ARBA00022617"/>
    </source>
</evidence>
<name>A0ABD2XE63_9HYME</name>
<keyword evidence="5 8" id="KW-1133">Transmembrane helix</keyword>
<dbReference type="PANTHER" id="PTHR10978:SF5">
    <property type="entry name" value="SUCCINATE DEHYDROGENASE CYTOCHROME B560 SUBUNIT, MITOCHONDRIAL"/>
    <property type="match status" value="1"/>
</dbReference>
<dbReference type="Pfam" id="PF01127">
    <property type="entry name" value="Sdh_cyt"/>
    <property type="match status" value="1"/>
</dbReference>
<dbReference type="EMBL" id="JBJJXI010000030">
    <property type="protein sequence ID" value="KAL3403383.1"/>
    <property type="molecule type" value="Genomic_DNA"/>
</dbReference>
<evidence type="ECO:0008006" key="11">
    <source>
        <dbReference type="Google" id="ProtNLM"/>
    </source>
</evidence>
<accession>A0ABD2XE63</accession>
<keyword evidence="2" id="KW-0349">Heme</keyword>
<dbReference type="Gene3D" id="1.20.1300.10">
    <property type="entry name" value="Fumarate reductase/succinate dehydrogenase, transmembrane subunit"/>
    <property type="match status" value="1"/>
</dbReference>
<dbReference type="CDD" id="cd03499">
    <property type="entry name" value="SQR_TypeC_SdhC"/>
    <property type="match status" value="1"/>
</dbReference>
<evidence type="ECO:0000256" key="1">
    <source>
        <dbReference type="ARBA" id="ARBA00004141"/>
    </source>
</evidence>
<dbReference type="Proteomes" id="UP001627154">
    <property type="component" value="Unassembled WGS sequence"/>
</dbReference>
<dbReference type="GO" id="GO:0046872">
    <property type="term" value="F:metal ion binding"/>
    <property type="evidence" value="ECO:0007669"/>
    <property type="project" value="UniProtKB-KW"/>
</dbReference>
<evidence type="ECO:0000256" key="6">
    <source>
        <dbReference type="ARBA" id="ARBA00023004"/>
    </source>
</evidence>
<dbReference type="PROSITE" id="PS01000">
    <property type="entry name" value="SDH_CYT_1"/>
    <property type="match status" value="1"/>
</dbReference>
<keyword evidence="7 8" id="KW-0472">Membrane</keyword>
<comment type="subcellular location">
    <subcellularLocation>
        <location evidence="1">Membrane</location>
        <topology evidence="1">Multi-pass membrane protein</topology>
    </subcellularLocation>
</comment>
<evidence type="ECO:0000256" key="4">
    <source>
        <dbReference type="ARBA" id="ARBA00022723"/>
    </source>
</evidence>
<dbReference type="PROSITE" id="PS01001">
    <property type="entry name" value="SDH_CYT_2"/>
    <property type="match status" value="1"/>
</dbReference>
<feature type="transmembrane region" description="Helical" evidence="8">
    <location>
        <begin position="83"/>
        <end position="104"/>
    </location>
</feature>
<comment type="caution">
    <text evidence="9">The sequence shown here is derived from an EMBL/GenBank/DDBJ whole genome shotgun (WGS) entry which is preliminary data.</text>
</comment>
<keyword evidence="6" id="KW-0408">Iron</keyword>
<dbReference type="InterPro" id="IPR018495">
    <property type="entry name" value="Succ_DH_cyt_bsu_CS"/>
</dbReference>
<evidence type="ECO:0000256" key="3">
    <source>
        <dbReference type="ARBA" id="ARBA00022692"/>
    </source>
</evidence>
<dbReference type="SUPFAM" id="SSF81343">
    <property type="entry name" value="Fumarate reductase respiratory complex transmembrane subunits"/>
    <property type="match status" value="1"/>
</dbReference>
<evidence type="ECO:0000256" key="7">
    <source>
        <dbReference type="ARBA" id="ARBA00023136"/>
    </source>
</evidence>
<dbReference type="InterPro" id="IPR000701">
    <property type="entry name" value="SuccDH_FuR_B_TM-su"/>
</dbReference>